<accession>A0ACC0KA97</accession>
<protein>
    <submittedName>
        <fullName evidence="1">Uncharacterized protein</fullName>
    </submittedName>
</protein>
<sequence>MGLIYFTTTTVLCILVARSSSIKLKDMENKYFLVTEAYNVTRNLFNLGRNSYNKLKENSVEAINIFLDLVQIMNNEMARELRSAIVKFYKIKYFHDFTNYMISMEEMLDITEHCLMEPIEKLEQVRSQFHDVVNNFEDVRNFDMVNKCNNQLPDEVAVAHCILHQAVLFNETMQESLVAIVTIKTRQHAQDMNTSIYNVQTCLNDFVPNFFEQLLVEAYTDNCGYLKVVNASINDLIKDKWRNNETQFLKKWRPLTHLLKEKLKSPRQTLQEPLFRTLFATNLTSKDIVKSVY</sequence>
<reference evidence="1 2" key="1">
    <citation type="journal article" date="2022" name="Genome Biol. Evol.">
        <title>The Spruce Budworm Genome: Reconstructing the Evolutionary History of Antifreeze Proteins.</title>
        <authorList>
            <person name="Beliveau C."/>
            <person name="Gagne P."/>
            <person name="Picq S."/>
            <person name="Vernygora O."/>
            <person name="Keeling C.I."/>
            <person name="Pinkney K."/>
            <person name="Doucet D."/>
            <person name="Wen F."/>
            <person name="Johnston J.S."/>
            <person name="Maaroufi H."/>
            <person name="Boyle B."/>
            <person name="Laroche J."/>
            <person name="Dewar K."/>
            <person name="Juretic N."/>
            <person name="Blackburn G."/>
            <person name="Nisole A."/>
            <person name="Brunet B."/>
            <person name="Brandao M."/>
            <person name="Lumley L."/>
            <person name="Duan J."/>
            <person name="Quan G."/>
            <person name="Lucarotti C.J."/>
            <person name="Roe A.D."/>
            <person name="Sperling F.A.H."/>
            <person name="Levesque R.C."/>
            <person name="Cusson M."/>
        </authorList>
    </citation>
    <scope>NUCLEOTIDE SEQUENCE [LARGE SCALE GENOMIC DNA]</scope>
    <source>
        <strain evidence="1">Glfc:IPQL:Cfum</strain>
    </source>
</reference>
<dbReference type="EMBL" id="CM046124">
    <property type="protein sequence ID" value="KAI8433100.1"/>
    <property type="molecule type" value="Genomic_DNA"/>
</dbReference>
<name>A0ACC0KA97_CHOFU</name>
<keyword evidence="2" id="KW-1185">Reference proteome</keyword>
<evidence type="ECO:0000313" key="1">
    <source>
        <dbReference type="EMBL" id="KAI8433100.1"/>
    </source>
</evidence>
<gene>
    <name evidence="1" type="ORF">MSG28_013954</name>
</gene>
<organism evidence="1 2">
    <name type="scientific">Choristoneura fumiferana</name>
    <name type="common">Spruce budworm moth</name>
    <name type="synonym">Archips fumiferana</name>
    <dbReference type="NCBI Taxonomy" id="7141"/>
    <lineage>
        <taxon>Eukaryota</taxon>
        <taxon>Metazoa</taxon>
        <taxon>Ecdysozoa</taxon>
        <taxon>Arthropoda</taxon>
        <taxon>Hexapoda</taxon>
        <taxon>Insecta</taxon>
        <taxon>Pterygota</taxon>
        <taxon>Neoptera</taxon>
        <taxon>Endopterygota</taxon>
        <taxon>Lepidoptera</taxon>
        <taxon>Glossata</taxon>
        <taxon>Ditrysia</taxon>
        <taxon>Tortricoidea</taxon>
        <taxon>Tortricidae</taxon>
        <taxon>Tortricinae</taxon>
        <taxon>Choristoneura</taxon>
    </lineage>
</organism>
<dbReference type="Proteomes" id="UP001064048">
    <property type="component" value="Chromosome 24"/>
</dbReference>
<comment type="caution">
    <text evidence="1">The sequence shown here is derived from an EMBL/GenBank/DDBJ whole genome shotgun (WGS) entry which is preliminary data.</text>
</comment>
<proteinExistence type="predicted"/>
<evidence type="ECO:0000313" key="2">
    <source>
        <dbReference type="Proteomes" id="UP001064048"/>
    </source>
</evidence>